<evidence type="ECO:0000256" key="4">
    <source>
        <dbReference type="SAM" id="MobiDB-lite"/>
    </source>
</evidence>
<keyword evidence="1" id="KW-0677">Repeat</keyword>
<dbReference type="InterPro" id="IPR036770">
    <property type="entry name" value="Ankyrin_rpt-contain_sf"/>
</dbReference>
<dbReference type="SMART" id="SM00248">
    <property type="entry name" value="ANK"/>
    <property type="match status" value="5"/>
</dbReference>
<keyword evidence="6" id="KW-1185">Reference proteome</keyword>
<dbReference type="RefSeq" id="XP_070888708.1">
    <property type="nucleotide sequence ID" value="XM_071034842.1"/>
</dbReference>
<evidence type="ECO:0000313" key="5">
    <source>
        <dbReference type="EMBL" id="KAL2869729.1"/>
    </source>
</evidence>
<evidence type="ECO:0000313" key="6">
    <source>
        <dbReference type="Proteomes" id="UP001610432"/>
    </source>
</evidence>
<dbReference type="PROSITE" id="PS50088">
    <property type="entry name" value="ANK_REPEAT"/>
    <property type="match status" value="2"/>
</dbReference>
<name>A0ABR4LZW5_9EURO</name>
<accession>A0ABR4LZW5</accession>
<keyword evidence="2 3" id="KW-0040">ANK repeat</keyword>
<gene>
    <name evidence="5" type="ORF">BJX67DRAFT_391741</name>
</gene>
<dbReference type="Pfam" id="PF12796">
    <property type="entry name" value="Ank_2"/>
    <property type="match status" value="2"/>
</dbReference>
<dbReference type="EMBL" id="JBFXLQ010000008">
    <property type="protein sequence ID" value="KAL2869729.1"/>
    <property type="molecule type" value="Genomic_DNA"/>
</dbReference>
<dbReference type="PANTHER" id="PTHR24189">
    <property type="entry name" value="MYOTROPHIN"/>
    <property type="match status" value="1"/>
</dbReference>
<dbReference type="InterPro" id="IPR050745">
    <property type="entry name" value="Multifunctional_regulatory"/>
</dbReference>
<dbReference type="Gene3D" id="1.25.40.20">
    <property type="entry name" value="Ankyrin repeat-containing domain"/>
    <property type="match status" value="2"/>
</dbReference>
<feature type="region of interest" description="Disordered" evidence="4">
    <location>
        <begin position="1"/>
        <end position="25"/>
    </location>
</feature>
<sequence length="290" mass="32401">MSTIAPPPSTAPPVTRLPSPPRQTPQPILDEMQAACSARDFPRFKMTFDRWTSYGFDIHELSNIMMQAVQDNFPEIISTLLSHGQPIYNSYAIQAVRSKATGVLNTFMEHGWDVNQPMGELSPTVLAYAVHDEELTTWLLDHGADPNKQCSIDLTPLSWAVEEASFNTIKLLFNRGADVHKGEPLHHAINRKSEIVEVLALLLERGALVNGKQYENHYNSWRLFFFMGLGTALHQAAWLGKVDAVRYLLEQGADTSIKDATDRTPLDWAVNSNHPEIVAILESAIQERGA</sequence>
<evidence type="ECO:0000256" key="3">
    <source>
        <dbReference type="PROSITE-ProRule" id="PRU00023"/>
    </source>
</evidence>
<organism evidence="5 6">
    <name type="scientific">Aspergillus lucknowensis</name>
    <dbReference type="NCBI Taxonomy" id="176173"/>
    <lineage>
        <taxon>Eukaryota</taxon>
        <taxon>Fungi</taxon>
        <taxon>Dikarya</taxon>
        <taxon>Ascomycota</taxon>
        <taxon>Pezizomycotina</taxon>
        <taxon>Eurotiomycetes</taxon>
        <taxon>Eurotiomycetidae</taxon>
        <taxon>Eurotiales</taxon>
        <taxon>Aspergillaceae</taxon>
        <taxon>Aspergillus</taxon>
        <taxon>Aspergillus subgen. Nidulantes</taxon>
    </lineage>
</organism>
<comment type="caution">
    <text evidence="5">The sequence shown here is derived from an EMBL/GenBank/DDBJ whole genome shotgun (WGS) entry which is preliminary data.</text>
</comment>
<reference evidence="5 6" key="1">
    <citation type="submission" date="2024-07" db="EMBL/GenBank/DDBJ databases">
        <title>Section-level genome sequencing and comparative genomics of Aspergillus sections Usti and Cavernicolus.</title>
        <authorList>
            <consortium name="Lawrence Berkeley National Laboratory"/>
            <person name="Nybo J.L."/>
            <person name="Vesth T.C."/>
            <person name="Theobald S."/>
            <person name="Frisvad J.C."/>
            <person name="Larsen T.O."/>
            <person name="Kjaerboelling I."/>
            <person name="Rothschild-Mancinelli K."/>
            <person name="Lyhne E.K."/>
            <person name="Kogle M.E."/>
            <person name="Barry K."/>
            <person name="Clum A."/>
            <person name="Na H."/>
            <person name="Ledsgaard L."/>
            <person name="Lin J."/>
            <person name="Lipzen A."/>
            <person name="Kuo A."/>
            <person name="Riley R."/>
            <person name="Mondo S."/>
            <person name="Labutti K."/>
            <person name="Haridas S."/>
            <person name="Pangalinan J."/>
            <person name="Salamov A.A."/>
            <person name="Simmons B.A."/>
            <person name="Magnuson J.K."/>
            <person name="Chen J."/>
            <person name="Drula E."/>
            <person name="Henrissat B."/>
            <person name="Wiebenga A."/>
            <person name="Lubbers R.J."/>
            <person name="Gomes A.C."/>
            <person name="Macurrencykelacurrency M.R."/>
            <person name="Stajich J."/>
            <person name="Grigoriev I.V."/>
            <person name="Mortensen U.H."/>
            <person name="De Vries R.P."/>
            <person name="Baker S.E."/>
            <person name="Andersen M.R."/>
        </authorList>
    </citation>
    <scope>NUCLEOTIDE SEQUENCE [LARGE SCALE GENOMIC DNA]</scope>
    <source>
        <strain evidence="5 6">CBS 449.75</strain>
    </source>
</reference>
<dbReference type="GeneID" id="98149914"/>
<feature type="repeat" description="ANK" evidence="3">
    <location>
        <begin position="231"/>
        <end position="260"/>
    </location>
</feature>
<dbReference type="PROSITE" id="PS50297">
    <property type="entry name" value="ANK_REP_REGION"/>
    <property type="match status" value="1"/>
</dbReference>
<protein>
    <submittedName>
        <fullName evidence="5">Hspc200</fullName>
    </submittedName>
</protein>
<dbReference type="PANTHER" id="PTHR24189:SF50">
    <property type="entry name" value="ANKYRIN REPEAT AND SOCS BOX PROTEIN 2"/>
    <property type="match status" value="1"/>
</dbReference>
<dbReference type="InterPro" id="IPR002110">
    <property type="entry name" value="Ankyrin_rpt"/>
</dbReference>
<evidence type="ECO:0000256" key="2">
    <source>
        <dbReference type="ARBA" id="ARBA00023043"/>
    </source>
</evidence>
<dbReference type="SUPFAM" id="SSF48403">
    <property type="entry name" value="Ankyrin repeat"/>
    <property type="match status" value="1"/>
</dbReference>
<feature type="repeat" description="ANK" evidence="3">
    <location>
        <begin position="152"/>
        <end position="184"/>
    </location>
</feature>
<feature type="compositionally biased region" description="Pro residues" evidence="4">
    <location>
        <begin position="1"/>
        <end position="11"/>
    </location>
</feature>
<proteinExistence type="predicted"/>
<evidence type="ECO:0000256" key="1">
    <source>
        <dbReference type="ARBA" id="ARBA00022737"/>
    </source>
</evidence>
<dbReference type="Proteomes" id="UP001610432">
    <property type="component" value="Unassembled WGS sequence"/>
</dbReference>